<evidence type="ECO:0000256" key="2">
    <source>
        <dbReference type="ARBA" id="ARBA00022741"/>
    </source>
</evidence>
<evidence type="ECO:0000259" key="8">
    <source>
        <dbReference type="PROSITE" id="PS50011"/>
    </source>
</evidence>
<dbReference type="EMBL" id="CP083680">
    <property type="protein sequence ID" value="UYU68588.1"/>
    <property type="molecule type" value="Genomic_DNA"/>
</dbReference>
<dbReference type="Gene3D" id="3.30.200.20">
    <property type="entry name" value="Phosphorylase Kinase, domain 1"/>
    <property type="match status" value="1"/>
</dbReference>
<dbReference type="Gene3D" id="1.10.510.10">
    <property type="entry name" value="Transferase(Phosphotransferase) domain 1"/>
    <property type="match status" value="1"/>
</dbReference>
<keyword evidence="3 9" id="KW-0418">Kinase</keyword>
<dbReference type="PROSITE" id="PS50011">
    <property type="entry name" value="PROTEIN_KINASE_DOM"/>
    <property type="match status" value="1"/>
</dbReference>
<sequence length="454" mass="50989">MPEYELIKVIGQGGMGSVYEGRSGDGKRVAIKMMNSKATMNPEFKELFYIEAAALKKMRHPSVVGIVDNPFSDEHGNMYLPMEYVDGETIEHHVEMAGPYTEFTAKDLMGKILDAMAYIHRMGCIHRDIKPSNIMVRPDGSICIIDFGIAKDMKTSTGKTIGRIIGTDGYMSPEQAKGDSIDYRTDIYSLGCLLHYMLTGSHAIKKRSNDYDTICSILNDEFPRAKTFNPHLSDQTQEAILKAVDKNMLRRFQTVMEFKSGLFRETVVDPNRVKVSVGRRECDITIPSDYISGHHLEIEYREERCTGSIHRYLLFTDSSTNGTSVDGKYLRHGSIKIPFSFENPSPLPNVWLAGRSEYLLDWDEVIQKLRDKGGRTVIMEEVVGDILPPTPPTPSVKEDKLGIGYGILSVVCPIVGWVLWAQWKKETPRRARAAAICGWIGFVVGFIINILSSI</sequence>
<dbReference type="InterPro" id="IPR000253">
    <property type="entry name" value="FHA_dom"/>
</dbReference>
<dbReference type="PANTHER" id="PTHR43289">
    <property type="entry name" value="MITOGEN-ACTIVATED PROTEIN KINASE KINASE KINASE 20-RELATED"/>
    <property type="match status" value="1"/>
</dbReference>
<feature type="binding site" evidence="5">
    <location>
        <position position="32"/>
    </location>
    <ligand>
        <name>ATP</name>
        <dbReference type="ChEBI" id="CHEBI:30616"/>
    </ligand>
</feature>
<dbReference type="Proteomes" id="UP001156216">
    <property type="component" value="Chromosome"/>
</dbReference>
<dbReference type="KEGG" id="btho:Btheta7330_00305"/>
<keyword evidence="6" id="KW-0472">Membrane</keyword>
<evidence type="ECO:0000256" key="6">
    <source>
        <dbReference type="SAM" id="Phobius"/>
    </source>
</evidence>
<organism evidence="9 12">
    <name type="scientific">Bacteroides thetaiotaomicron</name>
    <dbReference type="NCBI Taxonomy" id="818"/>
    <lineage>
        <taxon>Bacteria</taxon>
        <taxon>Pseudomonadati</taxon>
        <taxon>Bacteroidota</taxon>
        <taxon>Bacteroidia</taxon>
        <taxon>Bacteroidales</taxon>
        <taxon>Bacteroidaceae</taxon>
        <taxon>Bacteroides</taxon>
    </lineage>
</organism>
<dbReference type="Proteomes" id="UP000436858">
    <property type="component" value="Unassembled WGS sequence"/>
</dbReference>
<dbReference type="InterPro" id="IPR000719">
    <property type="entry name" value="Prot_kinase_dom"/>
</dbReference>
<feature type="domain" description="Protein kinase" evidence="8">
    <location>
        <begin position="4"/>
        <end position="263"/>
    </location>
</feature>
<evidence type="ECO:0000313" key="13">
    <source>
        <dbReference type="Proteomes" id="UP001156218"/>
    </source>
</evidence>
<dbReference type="PROSITE" id="PS00108">
    <property type="entry name" value="PROTEIN_KINASE_ST"/>
    <property type="match status" value="1"/>
</dbReference>
<dbReference type="PANTHER" id="PTHR43289:SF34">
    <property type="entry name" value="SERINE_THREONINE-PROTEIN KINASE YBDM-RELATED"/>
    <property type="match status" value="1"/>
</dbReference>
<keyword evidence="6" id="KW-0812">Transmembrane</keyword>
<evidence type="ECO:0000313" key="11">
    <source>
        <dbReference type="EMBL" id="UYU69378.1"/>
    </source>
</evidence>
<dbReference type="InterPro" id="IPR011009">
    <property type="entry name" value="Kinase-like_dom_sf"/>
</dbReference>
<feature type="domain" description="FHA" evidence="7">
    <location>
        <begin position="275"/>
        <end position="330"/>
    </location>
</feature>
<keyword evidence="2 5" id="KW-0547">Nucleotide-binding</keyword>
<dbReference type="GeneID" id="60923949"/>
<dbReference type="EMBL" id="CP083681">
    <property type="protein sequence ID" value="UYU69378.1"/>
    <property type="molecule type" value="Genomic_DNA"/>
</dbReference>
<dbReference type="InterPro" id="IPR008984">
    <property type="entry name" value="SMAD_FHA_dom_sf"/>
</dbReference>
<keyword evidence="4 5" id="KW-0067">ATP-binding</keyword>
<dbReference type="InterPro" id="IPR017441">
    <property type="entry name" value="Protein_kinase_ATP_BS"/>
</dbReference>
<dbReference type="PROSITE" id="PS00107">
    <property type="entry name" value="PROTEIN_KINASE_ATP"/>
    <property type="match status" value="1"/>
</dbReference>
<dbReference type="Gene3D" id="2.60.200.20">
    <property type="match status" value="1"/>
</dbReference>
<dbReference type="Proteomes" id="UP001156218">
    <property type="component" value="Chromosome"/>
</dbReference>
<evidence type="ECO:0000256" key="1">
    <source>
        <dbReference type="ARBA" id="ARBA00022679"/>
    </source>
</evidence>
<evidence type="ECO:0000256" key="4">
    <source>
        <dbReference type="ARBA" id="ARBA00022840"/>
    </source>
</evidence>
<evidence type="ECO:0000259" key="7">
    <source>
        <dbReference type="PROSITE" id="PS50006"/>
    </source>
</evidence>
<dbReference type="Pfam" id="PF00069">
    <property type="entry name" value="Pkinase"/>
    <property type="match status" value="1"/>
</dbReference>
<evidence type="ECO:0000313" key="10">
    <source>
        <dbReference type="EMBL" id="UYU68588.1"/>
    </source>
</evidence>
<evidence type="ECO:0000256" key="5">
    <source>
        <dbReference type="PROSITE-ProRule" id="PRU10141"/>
    </source>
</evidence>
<dbReference type="SUPFAM" id="SSF56112">
    <property type="entry name" value="Protein kinase-like (PK-like)"/>
    <property type="match status" value="1"/>
</dbReference>
<feature type="transmembrane region" description="Helical" evidence="6">
    <location>
        <begin position="402"/>
        <end position="421"/>
    </location>
</feature>
<dbReference type="CDD" id="cd00060">
    <property type="entry name" value="FHA"/>
    <property type="match status" value="1"/>
</dbReference>
<dbReference type="OMA" id="EYREERC"/>
<evidence type="ECO:0000313" key="12">
    <source>
        <dbReference type="Proteomes" id="UP000436858"/>
    </source>
</evidence>
<reference evidence="10 13" key="2">
    <citation type="submission" date="2021-06" db="EMBL/GenBank/DDBJ databases">
        <title>Interrogation of the integrated mobile genetic elements in gut-associated Bacteroides with a consensus prediction approach.</title>
        <authorList>
            <person name="Campbell D.E."/>
            <person name="Leigh J.R."/>
            <person name="Kim T."/>
            <person name="England W."/>
            <person name="Whitaker R.J."/>
            <person name="Degnan P.H."/>
        </authorList>
    </citation>
    <scope>NUCLEOTIDE SEQUENCE [LARGE SCALE GENOMIC DNA]</scope>
    <source>
        <strain evidence="11">VPI-BTDOT2</strain>
        <strain evidence="10 13">WAL8669</strain>
    </source>
</reference>
<dbReference type="RefSeq" id="WP_008761998.1">
    <property type="nucleotide sequence ID" value="NZ_CAXKYD010000005.1"/>
</dbReference>
<keyword evidence="6" id="KW-1133">Transmembrane helix</keyword>
<protein>
    <submittedName>
        <fullName evidence="9">Protein kinase</fullName>
    </submittedName>
</protein>
<proteinExistence type="predicted"/>
<accession>A0A0P0FFZ3</accession>
<dbReference type="GO" id="GO:0005524">
    <property type="term" value="F:ATP binding"/>
    <property type="evidence" value="ECO:0007669"/>
    <property type="project" value="UniProtKB-UniRule"/>
</dbReference>
<dbReference type="AlphaFoldDB" id="A0A0P0FFZ3"/>
<reference evidence="9 12" key="1">
    <citation type="journal article" date="2019" name="Nat. Med.">
        <title>A library of human gut bacterial isolates paired with longitudinal multiomics data enables mechanistic microbiome research.</title>
        <authorList>
            <person name="Poyet M."/>
            <person name="Groussin M."/>
            <person name="Gibbons S.M."/>
            <person name="Avila-Pacheco J."/>
            <person name="Jiang X."/>
            <person name="Kearney S.M."/>
            <person name="Perrotta A.R."/>
            <person name="Berdy B."/>
            <person name="Zhao S."/>
            <person name="Lieberman T.D."/>
            <person name="Swanson P.K."/>
            <person name="Smith M."/>
            <person name="Roesemann S."/>
            <person name="Alexander J.E."/>
            <person name="Rich S.A."/>
            <person name="Livny J."/>
            <person name="Vlamakis H."/>
            <person name="Clish C."/>
            <person name="Bullock K."/>
            <person name="Deik A."/>
            <person name="Scott J."/>
            <person name="Pierce K.A."/>
            <person name="Xavier R.J."/>
            <person name="Alm E.J."/>
        </authorList>
    </citation>
    <scope>NUCLEOTIDE SEQUENCE [LARGE SCALE GENOMIC DNA]</scope>
    <source>
        <strain evidence="9 12">BIOML-A162</strain>
    </source>
</reference>
<evidence type="ECO:0000256" key="3">
    <source>
        <dbReference type="ARBA" id="ARBA00022777"/>
    </source>
</evidence>
<dbReference type="Pfam" id="PF00498">
    <property type="entry name" value="FHA"/>
    <property type="match status" value="1"/>
</dbReference>
<dbReference type="PROSITE" id="PS50006">
    <property type="entry name" value="FHA_DOMAIN"/>
    <property type="match status" value="1"/>
</dbReference>
<dbReference type="SUPFAM" id="SSF49879">
    <property type="entry name" value="SMAD/FHA domain"/>
    <property type="match status" value="1"/>
</dbReference>
<dbReference type="CDD" id="cd14014">
    <property type="entry name" value="STKc_PknB_like"/>
    <property type="match status" value="1"/>
</dbReference>
<gene>
    <name evidence="9" type="ORF">GAN91_12155</name>
    <name evidence="11" type="ORF">KQP59_13775</name>
    <name evidence="10" type="ORF">KQP68_10055</name>
</gene>
<dbReference type="SMART" id="SM00240">
    <property type="entry name" value="FHA"/>
    <property type="match status" value="1"/>
</dbReference>
<dbReference type="EMBL" id="WCRY01000010">
    <property type="protein sequence ID" value="KAB4482220.1"/>
    <property type="molecule type" value="Genomic_DNA"/>
</dbReference>
<dbReference type="InterPro" id="IPR008271">
    <property type="entry name" value="Ser/Thr_kinase_AS"/>
</dbReference>
<keyword evidence="1" id="KW-0808">Transferase</keyword>
<name>A0A0P0FFZ3_BACT4</name>
<feature type="transmembrane region" description="Helical" evidence="6">
    <location>
        <begin position="433"/>
        <end position="452"/>
    </location>
</feature>
<dbReference type="SMART" id="SM00220">
    <property type="entry name" value="S_TKc"/>
    <property type="match status" value="1"/>
</dbReference>
<evidence type="ECO:0000313" key="9">
    <source>
        <dbReference type="EMBL" id="KAB4482220.1"/>
    </source>
</evidence>
<dbReference type="GO" id="GO:0004674">
    <property type="term" value="F:protein serine/threonine kinase activity"/>
    <property type="evidence" value="ECO:0007669"/>
    <property type="project" value="TreeGrafter"/>
</dbReference>